<accession>A0A397URB9</accession>
<comment type="caution">
    <text evidence="2">The sequence shown here is derived from an EMBL/GenBank/DDBJ whole genome shotgun (WGS) entry which is preliminary data.</text>
</comment>
<protein>
    <recommendedName>
        <fullName evidence="4">BED-type domain-containing protein</fullName>
    </recommendedName>
</protein>
<name>A0A397URB9_9GLOM</name>
<evidence type="ECO:0008006" key="4">
    <source>
        <dbReference type="Google" id="ProtNLM"/>
    </source>
</evidence>
<proteinExistence type="predicted"/>
<feature type="region of interest" description="Disordered" evidence="1">
    <location>
        <begin position="277"/>
        <end position="299"/>
    </location>
</feature>
<evidence type="ECO:0000313" key="2">
    <source>
        <dbReference type="EMBL" id="RIB11747.1"/>
    </source>
</evidence>
<feature type="compositionally biased region" description="Acidic residues" evidence="1">
    <location>
        <begin position="277"/>
        <end position="291"/>
    </location>
</feature>
<reference evidence="2 3" key="1">
    <citation type="submission" date="2018-06" db="EMBL/GenBank/DDBJ databases">
        <title>Comparative genomics reveals the genomic features of Rhizophagus irregularis, R. cerebriforme, R. diaphanum and Gigaspora rosea, and their symbiotic lifestyle signature.</title>
        <authorList>
            <person name="Morin E."/>
            <person name="San Clemente H."/>
            <person name="Chen E.C.H."/>
            <person name="De La Providencia I."/>
            <person name="Hainaut M."/>
            <person name="Kuo A."/>
            <person name="Kohler A."/>
            <person name="Murat C."/>
            <person name="Tang N."/>
            <person name="Roy S."/>
            <person name="Loubradou J."/>
            <person name="Henrissat B."/>
            <person name="Grigoriev I.V."/>
            <person name="Corradi N."/>
            <person name="Roux C."/>
            <person name="Martin F.M."/>
        </authorList>
    </citation>
    <scope>NUCLEOTIDE SEQUENCE [LARGE SCALE GENOMIC DNA]</scope>
    <source>
        <strain evidence="2 3">DAOM 194757</strain>
    </source>
</reference>
<gene>
    <name evidence="2" type="ORF">C2G38_2202635</name>
</gene>
<sequence length="311" mass="35704">MPPQTCDIGPQENSEFSSTAVRKKTAEEPKKQKKIQVNITKQADKKLLSYVWDYFEVKNGCGICKIVVLKKGIENICGTDYKHDSGTSNMKFHLQTMHRILGPNDINPNPTEWLVMDSLLFNIVHKEGNKKMINRFDPAFKLPNSKSIKEQLTIAYHKSILELKEFKTSPSEADDDDRSEMSKTKFKVLCTISENNVGVKKDSNKLNRLMLKDNEWALLQELIDVFKPFDELTIYFSSIKYSILLAINPIIEILKLNLLITVCQHQMNLRIPNIEGESSENESFENEDDNYSSDNTNTQQPLSNRIIILQV</sequence>
<dbReference type="STRING" id="44941.A0A397URB9"/>
<dbReference type="AlphaFoldDB" id="A0A397URB9"/>
<dbReference type="OrthoDB" id="2426136at2759"/>
<dbReference type="Proteomes" id="UP000266673">
    <property type="component" value="Unassembled WGS sequence"/>
</dbReference>
<feature type="region of interest" description="Disordered" evidence="1">
    <location>
        <begin position="1"/>
        <end position="30"/>
    </location>
</feature>
<dbReference type="EMBL" id="QKWP01001100">
    <property type="protein sequence ID" value="RIB11747.1"/>
    <property type="molecule type" value="Genomic_DNA"/>
</dbReference>
<evidence type="ECO:0000256" key="1">
    <source>
        <dbReference type="SAM" id="MobiDB-lite"/>
    </source>
</evidence>
<keyword evidence="3" id="KW-1185">Reference proteome</keyword>
<organism evidence="2 3">
    <name type="scientific">Gigaspora rosea</name>
    <dbReference type="NCBI Taxonomy" id="44941"/>
    <lineage>
        <taxon>Eukaryota</taxon>
        <taxon>Fungi</taxon>
        <taxon>Fungi incertae sedis</taxon>
        <taxon>Mucoromycota</taxon>
        <taxon>Glomeromycotina</taxon>
        <taxon>Glomeromycetes</taxon>
        <taxon>Diversisporales</taxon>
        <taxon>Gigasporaceae</taxon>
        <taxon>Gigaspora</taxon>
    </lineage>
</organism>
<dbReference type="SMART" id="SM00614">
    <property type="entry name" value="ZnF_BED"/>
    <property type="match status" value="1"/>
</dbReference>
<feature type="compositionally biased region" description="Polar residues" evidence="1">
    <location>
        <begin position="11"/>
        <end position="20"/>
    </location>
</feature>
<evidence type="ECO:0000313" key="3">
    <source>
        <dbReference type="Proteomes" id="UP000266673"/>
    </source>
</evidence>